<comment type="caution">
    <text evidence="1">The sequence shown here is derived from an EMBL/GenBank/DDBJ whole genome shotgun (WGS) entry which is preliminary data.</text>
</comment>
<evidence type="ECO:0000313" key="2">
    <source>
        <dbReference type="Proteomes" id="UP001165064"/>
    </source>
</evidence>
<dbReference type="EMBL" id="BSXS01006167">
    <property type="protein sequence ID" value="GME85160.1"/>
    <property type="molecule type" value="Genomic_DNA"/>
</dbReference>
<accession>A0ACB5TC91</accession>
<proteinExistence type="predicted"/>
<protein>
    <submittedName>
        <fullName evidence="1">Unnamed protein product</fullName>
    </submittedName>
</protein>
<evidence type="ECO:0000313" key="1">
    <source>
        <dbReference type="EMBL" id="GME85160.1"/>
    </source>
</evidence>
<organism evidence="1 2">
    <name type="scientific">Ambrosiozyma monospora</name>
    <name type="common">Yeast</name>
    <name type="synonym">Endomycopsis monosporus</name>
    <dbReference type="NCBI Taxonomy" id="43982"/>
    <lineage>
        <taxon>Eukaryota</taxon>
        <taxon>Fungi</taxon>
        <taxon>Dikarya</taxon>
        <taxon>Ascomycota</taxon>
        <taxon>Saccharomycotina</taxon>
        <taxon>Pichiomycetes</taxon>
        <taxon>Pichiales</taxon>
        <taxon>Pichiaceae</taxon>
        <taxon>Ambrosiozyma</taxon>
    </lineage>
</organism>
<sequence>MGIFIPSLNYIVDCYLLFAASAIAGNTFLRSGFGGAFPLFATFMFKSMHTNWAGLLLGLFSLVLVLCPIGFIKFGKRLRRKSKYAFDLN</sequence>
<name>A0ACB5TC91_AMBMO</name>
<gene>
    <name evidence="1" type="ORF">Amon02_000742400</name>
</gene>
<reference evidence="1" key="1">
    <citation type="submission" date="2023-04" db="EMBL/GenBank/DDBJ databases">
        <title>Ambrosiozyma monospora NBRC 10751.</title>
        <authorList>
            <person name="Ichikawa N."/>
            <person name="Sato H."/>
            <person name="Tonouchi N."/>
        </authorList>
    </citation>
    <scope>NUCLEOTIDE SEQUENCE</scope>
    <source>
        <strain evidence="1">NBRC 10751</strain>
    </source>
</reference>
<dbReference type="Proteomes" id="UP001165064">
    <property type="component" value="Unassembled WGS sequence"/>
</dbReference>
<keyword evidence="2" id="KW-1185">Reference proteome</keyword>